<organism evidence="1 2">
    <name type="scientific">Vaccinium darrowii</name>
    <dbReference type="NCBI Taxonomy" id="229202"/>
    <lineage>
        <taxon>Eukaryota</taxon>
        <taxon>Viridiplantae</taxon>
        <taxon>Streptophyta</taxon>
        <taxon>Embryophyta</taxon>
        <taxon>Tracheophyta</taxon>
        <taxon>Spermatophyta</taxon>
        <taxon>Magnoliopsida</taxon>
        <taxon>eudicotyledons</taxon>
        <taxon>Gunneridae</taxon>
        <taxon>Pentapetalae</taxon>
        <taxon>asterids</taxon>
        <taxon>Ericales</taxon>
        <taxon>Ericaceae</taxon>
        <taxon>Vaccinioideae</taxon>
        <taxon>Vaccinieae</taxon>
        <taxon>Vaccinium</taxon>
    </lineage>
</organism>
<gene>
    <name evidence="1" type="ORF">Vadar_011823</name>
</gene>
<sequence>MISNLGLFNLESIENTEVELFNNMTKTRIKCPVQGLYEFCIFSTCFPGNGIPDWFSHRAKGNSISFNVPSEANLKKRGFSIFFVYSRSKDRIYRFWGESTSGNWYSYFIKLSNKTRGQKWVYSPTFLGIPGDGEDMTWVSHWEFENQLQGGDEVSVSVVGWSLAFRIKECGISFVYEEQEEQKGTSSKSEEVEEEQVIIHFNASPFRKEIDSLFSAYQFKSGEYFLSHAEYFVLKEGCTEGVRAVLYENLFQDNVENTGSMDEGEEDDESDDFYANHKYDEVDEEELMTILGWK</sequence>
<name>A0ACB7WZY4_9ERIC</name>
<evidence type="ECO:0000313" key="1">
    <source>
        <dbReference type="EMBL" id="KAH7834002.1"/>
    </source>
</evidence>
<dbReference type="Proteomes" id="UP000828048">
    <property type="component" value="Chromosome 2"/>
</dbReference>
<evidence type="ECO:0000313" key="2">
    <source>
        <dbReference type="Proteomes" id="UP000828048"/>
    </source>
</evidence>
<comment type="caution">
    <text evidence="1">The sequence shown here is derived from an EMBL/GenBank/DDBJ whole genome shotgun (WGS) entry which is preliminary data.</text>
</comment>
<proteinExistence type="predicted"/>
<protein>
    <submittedName>
        <fullName evidence="1">Uncharacterized protein</fullName>
    </submittedName>
</protein>
<keyword evidence="2" id="KW-1185">Reference proteome</keyword>
<accession>A0ACB7WZY4</accession>
<dbReference type="EMBL" id="CM037152">
    <property type="protein sequence ID" value="KAH7834002.1"/>
    <property type="molecule type" value="Genomic_DNA"/>
</dbReference>
<reference evidence="1 2" key="1">
    <citation type="journal article" date="2021" name="Hortic Res">
        <title>High-quality reference genome and annotation aids understanding of berry development for evergreen blueberry (Vaccinium darrowii).</title>
        <authorList>
            <person name="Yu J."/>
            <person name="Hulse-Kemp A.M."/>
            <person name="Babiker E."/>
            <person name="Staton M."/>
        </authorList>
    </citation>
    <scope>NUCLEOTIDE SEQUENCE [LARGE SCALE GENOMIC DNA]</scope>
    <source>
        <strain evidence="2">cv. NJ 8807/NJ 8810</strain>
        <tissue evidence="1">Young leaf</tissue>
    </source>
</reference>